<comment type="caution">
    <text evidence="1">The sequence shown here is derived from an EMBL/GenBank/DDBJ whole genome shotgun (WGS) entry which is preliminary data.</text>
</comment>
<evidence type="ECO:0008006" key="3">
    <source>
        <dbReference type="Google" id="ProtNLM"/>
    </source>
</evidence>
<reference evidence="1 2" key="1">
    <citation type="submission" date="2019-03" db="EMBL/GenBank/DDBJ databases">
        <title>Lake Tanganyika Metagenome-Assembled Genomes (MAGs).</title>
        <authorList>
            <person name="Tran P."/>
        </authorList>
    </citation>
    <scope>NUCLEOTIDE SEQUENCE [LARGE SCALE GENOMIC DNA]</scope>
    <source>
        <strain evidence="1">K_DeepCast_65m_m2_236</strain>
    </source>
</reference>
<name>A0A937X4X1_9BACT</name>
<dbReference type="SUPFAM" id="SSF51445">
    <property type="entry name" value="(Trans)glycosidases"/>
    <property type="match status" value="1"/>
</dbReference>
<proteinExistence type="predicted"/>
<dbReference type="Gene3D" id="3.20.20.80">
    <property type="entry name" value="Glycosidases"/>
    <property type="match status" value="1"/>
</dbReference>
<sequence>MLIWSVNLNPLRLSARLDPAEMDARLDQLLPRLEELGVGMVRTDFLWHYLMPEPRKADPAAILWMQSFVGRLADAGIGTYGILYNPPGWACELAHNDESAFLEAWRHYVALCGMEFGDSVAVWQVWNEPNNYFSHVKDDFNLFDVRRMKVAGWEFDMPIRVRWDALCKLYRYARAELGPVPRIATNFLSNMGNFAPVSFPDWIEWDVFLERTMERLHDDIDVLAMDHYPDTWVPGAGPLEWEPLSVLLRKIRDPRSACFGKAAVIGELGYSSCANPNLPLGIRFFPEDHTEARMADWYAHALPFVADQVGPANLPGQNFHMLNLYELVDAEPDSIGGQMNLVDIEYHFGLLRHDGSPKAAFDVVKKVVAGQGAAATQGDWGRSGPMQVYLEASRMSRGFHRWLGPKAVALYKTVTPPMHRPGDRLVVGLGALWALYHTFRRVK</sequence>
<organism evidence="1 2">
    <name type="scientific">Candidatus Tanganyikabacteria bacterium</name>
    <dbReference type="NCBI Taxonomy" id="2961651"/>
    <lineage>
        <taxon>Bacteria</taxon>
        <taxon>Bacillati</taxon>
        <taxon>Candidatus Sericytochromatia</taxon>
        <taxon>Candidatus Tanganyikabacteria</taxon>
    </lineage>
</organism>
<dbReference type="PANTHER" id="PTHR12631:SF10">
    <property type="entry name" value="BETA-XYLOSIDASE-LIKE PROTEIN-RELATED"/>
    <property type="match status" value="1"/>
</dbReference>
<dbReference type="GO" id="GO:0004553">
    <property type="term" value="F:hydrolase activity, hydrolyzing O-glycosyl compounds"/>
    <property type="evidence" value="ECO:0007669"/>
    <property type="project" value="TreeGrafter"/>
</dbReference>
<evidence type="ECO:0000313" key="1">
    <source>
        <dbReference type="EMBL" id="MBM3274405.1"/>
    </source>
</evidence>
<dbReference type="PANTHER" id="PTHR12631">
    <property type="entry name" value="ALPHA-L-IDURONIDASE"/>
    <property type="match status" value="1"/>
</dbReference>
<protein>
    <recommendedName>
        <fullName evidence="3">Glycoside hydrolase family 42 N-terminal domain-containing protein</fullName>
    </recommendedName>
</protein>
<dbReference type="Proteomes" id="UP000703893">
    <property type="component" value="Unassembled WGS sequence"/>
</dbReference>
<dbReference type="AlphaFoldDB" id="A0A937X4X1"/>
<dbReference type="InterPro" id="IPR051923">
    <property type="entry name" value="Glycosyl_Hydrolase_39"/>
</dbReference>
<dbReference type="EMBL" id="VGJX01000205">
    <property type="protein sequence ID" value="MBM3274405.1"/>
    <property type="molecule type" value="Genomic_DNA"/>
</dbReference>
<gene>
    <name evidence="1" type="ORF">FJZ00_04590</name>
</gene>
<evidence type="ECO:0000313" key="2">
    <source>
        <dbReference type="Proteomes" id="UP000703893"/>
    </source>
</evidence>
<dbReference type="InterPro" id="IPR017853">
    <property type="entry name" value="GH"/>
</dbReference>
<accession>A0A937X4X1</accession>